<gene>
    <name evidence="11" type="ORF">COT64_03195</name>
</gene>
<comment type="function">
    <text evidence="8">Catalyzes the attachment of isoleucine to tRNA(Ile). As IleRS can inadvertently accommodate and process structurally similar amino acids such as valine, to avoid such errors it has two additional distinct tRNA(Ile)-dependent editing activities. One activity is designated as 'pretransfer' editing and involves the hydrolysis of activated Val-AMP. The other activity is designated 'posttransfer' editing and involves deacylation of mischarged Val-tRNA(Ile).</text>
</comment>
<comment type="catalytic activity">
    <reaction evidence="9">
        <text>tRNA(Ile) + L-isoleucine + ATP = L-isoleucyl-tRNA(Ile) + AMP + diphosphate</text>
        <dbReference type="Rhea" id="RHEA:11060"/>
        <dbReference type="Rhea" id="RHEA-COMP:9666"/>
        <dbReference type="Rhea" id="RHEA-COMP:9695"/>
        <dbReference type="ChEBI" id="CHEBI:30616"/>
        <dbReference type="ChEBI" id="CHEBI:33019"/>
        <dbReference type="ChEBI" id="CHEBI:58045"/>
        <dbReference type="ChEBI" id="CHEBI:78442"/>
        <dbReference type="ChEBI" id="CHEBI:78528"/>
        <dbReference type="ChEBI" id="CHEBI:456215"/>
        <dbReference type="EC" id="6.1.1.5"/>
    </reaction>
</comment>
<feature type="non-terminal residue" evidence="11">
    <location>
        <position position="1"/>
    </location>
</feature>
<keyword evidence="3 11" id="KW-0436">Ligase</keyword>
<dbReference type="PANTHER" id="PTHR42780">
    <property type="entry name" value="SOLEUCYL-TRNA SYNTHETASE"/>
    <property type="match status" value="1"/>
</dbReference>
<dbReference type="Gene3D" id="3.90.740.10">
    <property type="entry name" value="Valyl/Leucyl/Isoleucyl-tRNA synthetase, editing domain"/>
    <property type="match status" value="1"/>
</dbReference>
<dbReference type="InterPro" id="IPR014729">
    <property type="entry name" value="Rossmann-like_a/b/a_fold"/>
</dbReference>
<proteinExistence type="inferred from homology"/>
<dbReference type="InterPro" id="IPR023586">
    <property type="entry name" value="Ile-tRNA-ligase_type2"/>
</dbReference>
<evidence type="ECO:0000256" key="7">
    <source>
        <dbReference type="ARBA" id="ARBA00023146"/>
    </source>
</evidence>
<feature type="domain" description="Aminoacyl-tRNA synthetase class Ia" evidence="10">
    <location>
        <begin position="3"/>
        <end position="181"/>
    </location>
</feature>
<evidence type="ECO:0000256" key="4">
    <source>
        <dbReference type="ARBA" id="ARBA00022741"/>
    </source>
</evidence>
<evidence type="ECO:0000256" key="8">
    <source>
        <dbReference type="ARBA" id="ARBA00025217"/>
    </source>
</evidence>
<dbReference type="GO" id="GO:0004822">
    <property type="term" value="F:isoleucine-tRNA ligase activity"/>
    <property type="evidence" value="ECO:0007669"/>
    <property type="project" value="UniProtKB-EC"/>
</dbReference>
<keyword evidence="4" id="KW-0547">Nucleotide-binding</keyword>
<evidence type="ECO:0000256" key="6">
    <source>
        <dbReference type="ARBA" id="ARBA00022917"/>
    </source>
</evidence>
<dbReference type="InterPro" id="IPR002301">
    <property type="entry name" value="Ile-tRNA-ligase"/>
</dbReference>
<dbReference type="EC" id="6.1.1.5" evidence="2"/>
<evidence type="ECO:0000256" key="1">
    <source>
        <dbReference type="ARBA" id="ARBA00007078"/>
    </source>
</evidence>
<sequence length="296" mass="34068">NRIFEKSLKKTEKGKPFTFYDGPPFATGLPHYGHILASTIKDVIPRYQTMKGRFVRRRWGWDCHGLPIEEIVEHSLGISGKKQIEEIGIQKFNETCRSKVLEFADEWGKMVRRIARWIDFDNSYKTMDRDYMESVWWAFKQIYNKGLVYEGRKVLMYCPRCETPISNFEVAMDNSYKDVTEETVMVKFPAKGRSDSEESSDSMSGSALGGKFKNTYILAWTTTPWTLPGNVALAINPDVAYVKCRVGKENFVLAKERLVILNEPHEIIREFKGKDLIGLSYEPLFDGPAVKSNKAF</sequence>
<dbReference type="PANTHER" id="PTHR42780:SF1">
    <property type="entry name" value="ISOLEUCINE--TRNA LIGASE, CYTOPLASMIC"/>
    <property type="match status" value="1"/>
</dbReference>
<evidence type="ECO:0000256" key="2">
    <source>
        <dbReference type="ARBA" id="ARBA00013165"/>
    </source>
</evidence>
<dbReference type="PROSITE" id="PS00178">
    <property type="entry name" value="AA_TRNA_LIGASE_I"/>
    <property type="match status" value="1"/>
</dbReference>
<comment type="similarity">
    <text evidence="1">Belongs to the class-I aminoacyl-tRNA synthetase family. IleS type 2 subfamily.</text>
</comment>
<dbReference type="SUPFAM" id="SSF50677">
    <property type="entry name" value="ValRS/IleRS/LeuRS editing domain"/>
    <property type="match status" value="1"/>
</dbReference>
<dbReference type="Proteomes" id="UP000230775">
    <property type="component" value="Unassembled WGS sequence"/>
</dbReference>
<organism evidence="11 12">
    <name type="scientific">Candidatus Shapirobacteria bacterium CG09_land_8_20_14_0_10_39_12</name>
    <dbReference type="NCBI Taxonomy" id="1974885"/>
    <lineage>
        <taxon>Bacteria</taxon>
        <taxon>Candidatus Shapironibacteriota</taxon>
    </lineage>
</organism>
<accession>A0A2H0WNX8</accession>
<dbReference type="InterPro" id="IPR002300">
    <property type="entry name" value="aa-tRNA-synth_Ia"/>
</dbReference>
<dbReference type="InterPro" id="IPR009008">
    <property type="entry name" value="Val/Leu/Ile-tRNA-synth_edit"/>
</dbReference>
<feature type="non-terminal residue" evidence="11">
    <location>
        <position position="296"/>
    </location>
</feature>
<evidence type="ECO:0000256" key="9">
    <source>
        <dbReference type="ARBA" id="ARBA00048359"/>
    </source>
</evidence>
<dbReference type="Pfam" id="PF00133">
    <property type="entry name" value="tRNA-synt_1"/>
    <property type="match status" value="1"/>
</dbReference>
<dbReference type="Gene3D" id="3.40.50.620">
    <property type="entry name" value="HUPs"/>
    <property type="match status" value="1"/>
</dbReference>
<dbReference type="SUPFAM" id="SSF52374">
    <property type="entry name" value="Nucleotidylyl transferase"/>
    <property type="match status" value="1"/>
</dbReference>
<dbReference type="GO" id="GO:0002161">
    <property type="term" value="F:aminoacyl-tRNA deacylase activity"/>
    <property type="evidence" value="ECO:0007669"/>
    <property type="project" value="InterPro"/>
</dbReference>
<keyword evidence="5" id="KW-0067">ATP-binding</keyword>
<reference evidence="12" key="1">
    <citation type="submission" date="2017-09" db="EMBL/GenBank/DDBJ databases">
        <title>Depth-based differentiation of microbial function through sediment-hosted aquifers and enrichment of novel symbionts in the deep terrestrial subsurface.</title>
        <authorList>
            <person name="Probst A.J."/>
            <person name="Ladd B."/>
            <person name="Jarett J.K."/>
            <person name="Geller-Mcgrath D.E."/>
            <person name="Sieber C.M.K."/>
            <person name="Emerson J.B."/>
            <person name="Anantharaman K."/>
            <person name="Thomas B.C."/>
            <person name="Malmstrom R."/>
            <person name="Stieglmeier M."/>
            <person name="Klingl A."/>
            <person name="Woyke T."/>
            <person name="Ryan C.M."/>
            <person name="Banfield J.F."/>
        </authorList>
    </citation>
    <scope>NUCLEOTIDE SEQUENCE [LARGE SCALE GENOMIC DNA]</scope>
</reference>
<comment type="caution">
    <text evidence="11">The sequence shown here is derived from an EMBL/GenBank/DDBJ whole genome shotgun (WGS) entry which is preliminary data.</text>
</comment>
<dbReference type="PRINTS" id="PR00984">
    <property type="entry name" value="TRNASYNTHILE"/>
</dbReference>
<dbReference type="GO" id="GO:0006428">
    <property type="term" value="P:isoleucyl-tRNA aminoacylation"/>
    <property type="evidence" value="ECO:0007669"/>
    <property type="project" value="InterPro"/>
</dbReference>
<keyword evidence="7" id="KW-0030">Aminoacyl-tRNA synthetase</keyword>
<evidence type="ECO:0000313" key="12">
    <source>
        <dbReference type="Proteomes" id="UP000230775"/>
    </source>
</evidence>
<dbReference type="InterPro" id="IPR001412">
    <property type="entry name" value="aa-tRNA-synth_I_CS"/>
</dbReference>
<evidence type="ECO:0000256" key="3">
    <source>
        <dbReference type="ARBA" id="ARBA00022598"/>
    </source>
</evidence>
<evidence type="ECO:0000259" key="10">
    <source>
        <dbReference type="Pfam" id="PF00133"/>
    </source>
</evidence>
<evidence type="ECO:0000313" key="11">
    <source>
        <dbReference type="EMBL" id="PIS14344.1"/>
    </source>
</evidence>
<keyword evidence="6" id="KW-0648">Protein biosynthesis</keyword>
<evidence type="ECO:0000256" key="5">
    <source>
        <dbReference type="ARBA" id="ARBA00022840"/>
    </source>
</evidence>
<dbReference type="EMBL" id="PEZI01000068">
    <property type="protein sequence ID" value="PIS14344.1"/>
    <property type="molecule type" value="Genomic_DNA"/>
</dbReference>
<name>A0A2H0WNX8_9BACT</name>
<dbReference type="GO" id="GO:0005524">
    <property type="term" value="F:ATP binding"/>
    <property type="evidence" value="ECO:0007669"/>
    <property type="project" value="UniProtKB-KW"/>
</dbReference>
<dbReference type="AlphaFoldDB" id="A0A2H0WNX8"/>
<protein>
    <recommendedName>
        <fullName evidence="2">isoleucine--tRNA ligase</fullName>
        <ecNumber evidence="2">6.1.1.5</ecNumber>
    </recommendedName>
</protein>